<sequence length="167" mass="18489">VVRVSQDLRGLRVLPALKDVTEFLDIRERKGTGAKLDSLGQPETRGRWESPDLQEMMEYRVIQVSQVTGGLLDTMVATGQEESLVKQADLDSMACWESPENPAERGRRVNRSSLQPIGGVSGVLPDSPVVLVFRVYLEVLDRWAPGVLQEPMARPAGPGPQDLQDQR</sequence>
<gene>
    <name evidence="1" type="ORF">scyTo_0022213</name>
</gene>
<dbReference type="Proteomes" id="UP000288216">
    <property type="component" value="Unassembled WGS sequence"/>
</dbReference>
<organism evidence="1 2">
    <name type="scientific">Scyliorhinus torazame</name>
    <name type="common">Cloudy catshark</name>
    <name type="synonym">Catulus torazame</name>
    <dbReference type="NCBI Taxonomy" id="75743"/>
    <lineage>
        <taxon>Eukaryota</taxon>
        <taxon>Metazoa</taxon>
        <taxon>Chordata</taxon>
        <taxon>Craniata</taxon>
        <taxon>Vertebrata</taxon>
        <taxon>Chondrichthyes</taxon>
        <taxon>Elasmobranchii</taxon>
        <taxon>Galeomorphii</taxon>
        <taxon>Galeoidea</taxon>
        <taxon>Carcharhiniformes</taxon>
        <taxon>Scyliorhinidae</taxon>
        <taxon>Scyliorhinus</taxon>
    </lineage>
</organism>
<dbReference type="AlphaFoldDB" id="A0A401Q8E3"/>
<reference evidence="1 2" key="1">
    <citation type="journal article" date="2018" name="Nat. Ecol. Evol.">
        <title>Shark genomes provide insights into elasmobranch evolution and the origin of vertebrates.</title>
        <authorList>
            <person name="Hara Y"/>
            <person name="Yamaguchi K"/>
            <person name="Onimaru K"/>
            <person name="Kadota M"/>
            <person name="Koyanagi M"/>
            <person name="Keeley SD"/>
            <person name="Tatsumi K"/>
            <person name="Tanaka K"/>
            <person name="Motone F"/>
            <person name="Kageyama Y"/>
            <person name="Nozu R"/>
            <person name="Adachi N"/>
            <person name="Nishimura O"/>
            <person name="Nakagawa R"/>
            <person name="Tanegashima C"/>
            <person name="Kiyatake I"/>
            <person name="Matsumoto R"/>
            <person name="Murakumo K"/>
            <person name="Nishida K"/>
            <person name="Terakita A"/>
            <person name="Kuratani S"/>
            <person name="Sato K"/>
            <person name="Hyodo S Kuraku.S."/>
        </authorList>
    </citation>
    <scope>NUCLEOTIDE SEQUENCE [LARGE SCALE GENOMIC DNA]</scope>
</reference>
<accession>A0A401Q8E3</accession>
<proteinExistence type="predicted"/>
<name>A0A401Q8E3_SCYTO</name>
<evidence type="ECO:0000313" key="2">
    <source>
        <dbReference type="Proteomes" id="UP000288216"/>
    </source>
</evidence>
<feature type="non-terminal residue" evidence="1">
    <location>
        <position position="1"/>
    </location>
</feature>
<comment type="caution">
    <text evidence="1">The sequence shown here is derived from an EMBL/GenBank/DDBJ whole genome shotgun (WGS) entry which is preliminary data.</text>
</comment>
<dbReference type="EMBL" id="BFAA01021643">
    <property type="protein sequence ID" value="GCB81652.1"/>
    <property type="molecule type" value="Genomic_DNA"/>
</dbReference>
<keyword evidence="2" id="KW-1185">Reference proteome</keyword>
<evidence type="ECO:0000313" key="1">
    <source>
        <dbReference type="EMBL" id="GCB81652.1"/>
    </source>
</evidence>
<protein>
    <submittedName>
        <fullName evidence="1">Uncharacterized protein</fullName>
    </submittedName>
</protein>